<dbReference type="GO" id="GO:0016787">
    <property type="term" value="F:hydrolase activity"/>
    <property type="evidence" value="ECO:0007669"/>
    <property type="project" value="UniProtKB-KW"/>
</dbReference>
<dbReference type="InterPro" id="IPR054468">
    <property type="entry name" value="NrSPol-like_HBD"/>
</dbReference>
<evidence type="ECO:0000313" key="6">
    <source>
        <dbReference type="EMBL" id="XDK31589.1"/>
    </source>
</evidence>
<dbReference type="PROSITE" id="PS51206">
    <property type="entry name" value="SF3_HELICASE_1"/>
    <property type="match status" value="1"/>
</dbReference>
<dbReference type="Pfam" id="PF03288">
    <property type="entry name" value="Pox_D5"/>
    <property type="match status" value="1"/>
</dbReference>
<keyword evidence="4" id="KW-0067">ATP-binding</keyword>
<evidence type="ECO:0000256" key="2">
    <source>
        <dbReference type="ARBA" id="ARBA00022801"/>
    </source>
</evidence>
<dbReference type="SMART" id="SM00885">
    <property type="entry name" value="D5_N"/>
    <property type="match status" value="1"/>
</dbReference>
<dbReference type="InterPro" id="IPR014818">
    <property type="entry name" value="Phage/plasmid_primase_P4_C"/>
</dbReference>
<dbReference type="GO" id="GO:0005524">
    <property type="term" value="F:ATP binding"/>
    <property type="evidence" value="ECO:0007669"/>
    <property type="project" value="UniProtKB-KW"/>
</dbReference>
<dbReference type="Gene3D" id="3.40.50.300">
    <property type="entry name" value="P-loop containing nucleotide triphosphate hydrolases"/>
    <property type="match status" value="1"/>
</dbReference>
<feature type="domain" description="SF3 helicase" evidence="5">
    <location>
        <begin position="483"/>
        <end position="646"/>
    </location>
</feature>
<reference evidence="6" key="1">
    <citation type="submission" date="2024-07" db="EMBL/GenBank/DDBJ databases">
        <title>Halotolerant mesophilic bacterium Ornithinibacillus sp. 4-3, sp. nov., isolated from soil.</title>
        <authorList>
            <person name="Sidarenka A.V."/>
            <person name="Guliayeva D.E."/>
            <person name="Leanovich S.I."/>
            <person name="Hileuskaya K.S."/>
            <person name="Akhremchuk A.E."/>
            <person name="Sikolenko M.A."/>
            <person name="Valentovich L.N."/>
        </authorList>
    </citation>
    <scope>NUCLEOTIDE SEQUENCE</scope>
    <source>
        <strain evidence="6">4-3</strain>
    </source>
</reference>
<keyword evidence="1" id="KW-0547">Nucleotide-binding</keyword>
<keyword evidence="3" id="KW-0347">Helicase</keyword>
<evidence type="ECO:0000256" key="3">
    <source>
        <dbReference type="ARBA" id="ARBA00022806"/>
    </source>
</evidence>
<dbReference type="PANTHER" id="PTHR35372">
    <property type="entry name" value="ATP BINDING PROTEIN-RELATED"/>
    <property type="match status" value="1"/>
</dbReference>
<dbReference type="EMBL" id="CP162599">
    <property type="protein sequence ID" value="XDK31589.1"/>
    <property type="molecule type" value="Genomic_DNA"/>
</dbReference>
<dbReference type="NCBIfam" id="TIGR01613">
    <property type="entry name" value="primase_Cterm"/>
    <property type="match status" value="1"/>
</dbReference>
<gene>
    <name evidence="6" type="ORF">AB4Y30_11185</name>
</gene>
<dbReference type="InterPro" id="IPR051620">
    <property type="entry name" value="ORF904-like_C"/>
</dbReference>
<dbReference type="RefSeq" id="WP_368652315.1">
    <property type="nucleotide sequence ID" value="NZ_CP162599.1"/>
</dbReference>
<dbReference type="Pfam" id="PF08706">
    <property type="entry name" value="D5_N"/>
    <property type="match status" value="1"/>
</dbReference>
<proteinExistence type="predicted"/>
<dbReference type="AlphaFoldDB" id="A0AB39HMU1"/>
<dbReference type="InterPro" id="IPR014015">
    <property type="entry name" value="Helicase_SF3_DNA-vir"/>
</dbReference>
<dbReference type="PANTHER" id="PTHR35372:SF2">
    <property type="entry name" value="SF3 HELICASE DOMAIN-CONTAINING PROTEIN"/>
    <property type="match status" value="1"/>
</dbReference>
<dbReference type="InterPro" id="IPR006500">
    <property type="entry name" value="Helicase_put_C_phage/plasmid"/>
</dbReference>
<dbReference type="Pfam" id="PF22763">
    <property type="entry name" value="NrS1-1_pol-like_HBD"/>
    <property type="match status" value="1"/>
</dbReference>
<sequence length="775" mass="88775">MSNIENIPAEMKEHDIFCCWKEEMRNGKKTKVPYNARTGSRASSNDLSTFSSYEDAVKVMNDYTGIGFIVSHDICAIDLDDCVGEAGELNEIAQNVIVYFPNSYIEKSPSGSGLHIYFKVSNVDYDTDVYYINNRKLDIEVYIAGVTNHFLTLTGDVFQDGSLVDMTDTLPQFLEVFMKRPSTVRQNDLDEAVSYLSDESVIEKASKSVNRKKFKKLWSGNILSYESRSEADLALASILGFWCGRDIEQMDRLFRKSGLMRDKWDRKQSGTTYGQITLETARRNVFTTYKPYGISSARDDFSDDDLERLKNMQPFKNNHYACTDIGNSNLFADYYKSVARYIPERKKWFVYNGQAWESDTGNLKVMQFCKQLANQLMYYSLSIEDENIRKTYIDFAKKWQVRRNREIILRDAQDVHPISMTAFDTNQYLLNCKNGTLNLRTNTFHPHCSEDFITKVAGVHYDPFARCERWEQFVHEVMSGDVEKATFFQKCLGYALTGDTRYETMFILFGATTRNGKGTSMETFLKICGDYGKTSRPETIGMKINSSSSAPSEDVARLAGSRFVNISEPDKKLTLSAALLKTLTGNDTINARFLHENSFEFKPQFKLFINTNHLPHVTDLTLLTSGRVKIIPFERHFEAWEQDKHLKSTFSKAENLSGILNWAIEGYQKLQETGFDVPTSVQDATLAYHRENDKIGLFIEEQLTEDMNGEERTAALYEAYQSWCYANGYYVENARNFNSALSNAGQVVRKRPRAGGEKTTLFLGYTLKEGQEFLR</sequence>
<evidence type="ECO:0000256" key="1">
    <source>
        <dbReference type="ARBA" id="ARBA00022741"/>
    </source>
</evidence>
<protein>
    <submittedName>
        <fullName evidence="6">Phage/plasmid primase, P4 family</fullName>
    </submittedName>
</protein>
<dbReference type="GO" id="GO:0004386">
    <property type="term" value="F:helicase activity"/>
    <property type="evidence" value="ECO:0007669"/>
    <property type="project" value="UniProtKB-KW"/>
</dbReference>
<accession>A0AB39HMU1</accession>
<dbReference type="InterPro" id="IPR027417">
    <property type="entry name" value="P-loop_NTPase"/>
</dbReference>
<name>A0AB39HMU1_9BACI</name>
<evidence type="ECO:0000259" key="5">
    <source>
        <dbReference type="PROSITE" id="PS51206"/>
    </source>
</evidence>
<keyword evidence="2" id="KW-0378">Hydrolase</keyword>
<dbReference type="InterPro" id="IPR004968">
    <property type="entry name" value="DNA_primase/NTPase_C"/>
</dbReference>
<evidence type="ECO:0000256" key="4">
    <source>
        <dbReference type="ARBA" id="ARBA00022840"/>
    </source>
</evidence>
<organism evidence="6">
    <name type="scientific">Ornithinibacillus sp. 4-3</name>
    <dbReference type="NCBI Taxonomy" id="3231488"/>
    <lineage>
        <taxon>Bacteria</taxon>
        <taxon>Bacillati</taxon>
        <taxon>Bacillota</taxon>
        <taxon>Bacilli</taxon>
        <taxon>Bacillales</taxon>
        <taxon>Bacillaceae</taxon>
        <taxon>Ornithinibacillus</taxon>
    </lineage>
</organism>